<organism evidence="1">
    <name type="scientific">marine metagenome</name>
    <dbReference type="NCBI Taxonomy" id="408172"/>
    <lineage>
        <taxon>unclassified sequences</taxon>
        <taxon>metagenomes</taxon>
        <taxon>ecological metagenomes</taxon>
    </lineage>
</organism>
<accession>A0A382D4I8</accession>
<dbReference type="AlphaFoldDB" id="A0A382D4I8"/>
<evidence type="ECO:0000313" key="1">
    <source>
        <dbReference type="EMBL" id="SVB32962.1"/>
    </source>
</evidence>
<dbReference type="EMBL" id="UINC01037452">
    <property type="protein sequence ID" value="SVB32962.1"/>
    <property type="molecule type" value="Genomic_DNA"/>
</dbReference>
<protein>
    <submittedName>
        <fullName evidence="1">Uncharacterized protein</fullName>
    </submittedName>
</protein>
<reference evidence="1" key="1">
    <citation type="submission" date="2018-05" db="EMBL/GenBank/DDBJ databases">
        <authorList>
            <person name="Lanie J.A."/>
            <person name="Ng W.-L."/>
            <person name="Kazmierczak K.M."/>
            <person name="Andrzejewski T.M."/>
            <person name="Davidsen T.M."/>
            <person name="Wayne K.J."/>
            <person name="Tettelin H."/>
            <person name="Glass J.I."/>
            <person name="Rusch D."/>
            <person name="Podicherti R."/>
            <person name="Tsui H.-C.T."/>
            <person name="Winkler M.E."/>
        </authorList>
    </citation>
    <scope>NUCLEOTIDE SEQUENCE</scope>
</reference>
<name>A0A382D4I8_9ZZZZ</name>
<proteinExistence type="predicted"/>
<gene>
    <name evidence="1" type="ORF">METZ01_LOCUS185816</name>
</gene>
<sequence>MNDISFSINSQDKTISLWGWLNGFWQPKNHLPHNWVIREIINNGLPS</sequence>